<dbReference type="Proteomes" id="UP001234178">
    <property type="component" value="Unassembled WGS sequence"/>
</dbReference>
<reference evidence="2 3" key="1">
    <citation type="journal article" date="2023" name="Nucleic Acids Res.">
        <title>The hologenome of Daphnia magna reveals possible DNA methylation and microbiome-mediated evolution of the host genome.</title>
        <authorList>
            <person name="Chaturvedi A."/>
            <person name="Li X."/>
            <person name="Dhandapani V."/>
            <person name="Marshall H."/>
            <person name="Kissane S."/>
            <person name="Cuenca-Cambronero M."/>
            <person name="Asole G."/>
            <person name="Calvet F."/>
            <person name="Ruiz-Romero M."/>
            <person name="Marangio P."/>
            <person name="Guigo R."/>
            <person name="Rago D."/>
            <person name="Mirbahai L."/>
            <person name="Eastwood N."/>
            <person name="Colbourne J.K."/>
            <person name="Zhou J."/>
            <person name="Mallon E."/>
            <person name="Orsini L."/>
        </authorList>
    </citation>
    <scope>NUCLEOTIDE SEQUENCE [LARGE SCALE GENOMIC DNA]</scope>
    <source>
        <strain evidence="2">LRV0_1</strain>
    </source>
</reference>
<evidence type="ECO:0000313" key="2">
    <source>
        <dbReference type="EMBL" id="KAK4027902.1"/>
    </source>
</evidence>
<dbReference type="PANTHER" id="PTHR34153:SF2">
    <property type="entry name" value="SI:CH211-262H13.3-RELATED"/>
    <property type="match status" value="1"/>
</dbReference>
<evidence type="ECO:0000313" key="3">
    <source>
        <dbReference type="Proteomes" id="UP001234178"/>
    </source>
</evidence>
<accession>A0ABR0AS09</accession>
<sequence length="271" mass="30860">MIRTSDGRNVLYGTPPPSPFEIEKKNKEDNGKPFARTLNVERLTDLPGPSTLIVLKKKHCKFPEKEIQKQQLDIDNIDEEMDNDENYGLVQENSNVDKEQANAKQNMINAYGNLESEFKLSKNYGPLEPLQKESREAYNTRGILKLNHGVKDNKMLFNLKLQNKTTRKQLRIRLYSIGGKDVGDIVRKICVFCLNKKFARNFSWEGIRGNMCLKDTMLGKVMLGVILKYEKPKIKSYEAILAIQNWLKHAKDGMKAELAAAAAAKKKKGGE</sequence>
<dbReference type="PANTHER" id="PTHR34153">
    <property type="entry name" value="SI:CH211-262H13.3-RELATED-RELATED"/>
    <property type="match status" value="1"/>
</dbReference>
<proteinExistence type="predicted"/>
<evidence type="ECO:0008006" key="4">
    <source>
        <dbReference type="Google" id="ProtNLM"/>
    </source>
</evidence>
<protein>
    <recommendedName>
        <fullName evidence="4">DUF4806 domain-containing protein</fullName>
    </recommendedName>
</protein>
<gene>
    <name evidence="2" type="ORF">OUZ56_017043</name>
</gene>
<comment type="caution">
    <text evidence="2">The sequence shown here is derived from an EMBL/GenBank/DDBJ whole genome shotgun (WGS) entry which is preliminary data.</text>
</comment>
<evidence type="ECO:0000256" key="1">
    <source>
        <dbReference type="SAM" id="MobiDB-lite"/>
    </source>
</evidence>
<keyword evidence="3" id="KW-1185">Reference proteome</keyword>
<dbReference type="EMBL" id="JAOYFB010000038">
    <property type="protein sequence ID" value="KAK4027902.1"/>
    <property type="molecule type" value="Genomic_DNA"/>
</dbReference>
<feature type="compositionally biased region" description="Basic and acidic residues" evidence="1">
    <location>
        <begin position="21"/>
        <end position="31"/>
    </location>
</feature>
<organism evidence="2 3">
    <name type="scientific">Daphnia magna</name>
    <dbReference type="NCBI Taxonomy" id="35525"/>
    <lineage>
        <taxon>Eukaryota</taxon>
        <taxon>Metazoa</taxon>
        <taxon>Ecdysozoa</taxon>
        <taxon>Arthropoda</taxon>
        <taxon>Crustacea</taxon>
        <taxon>Branchiopoda</taxon>
        <taxon>Diplostraca</taxon>
        <taxon>Cladocera</taxon>
        <taxon>Anomopoda</taxon>
        <taxon>Daphniidae</taxon>
        <taxon>Daphnia</taxon>
    </lineage>
</organism>
<feature type="region of interest" description="Disordered" evidence="1">
    <location>
        <begin position="1"/>
        <end position="31"/>
    </location>
</feature>
<name>A0ABR0AS09_9CRUS</name>